<name>A0A1J7IK17_9PEZI</name>
<evidence type="ECO:0000256" key="1">
    <source>
        <dbReference type="SAM" id="MobiDB-lite"/>
    </source>
</evidence>
<organism evidence="2 3">
    <name type="scientific">Coniochaeta ligniaria NRRL 30616</name>
    <dbReference type="NCBI Taxonomy" id="1408157"/>
    <lineage>
        <taxon>Eukaryota</taxon>
        <taxon>Fungi</taxon>
        <taxon>Dikarya</taxon>
        <taxon>Ascomycota</taxon>
        <taxon>Pezizomycotina</taxon>
        <taxon>Sordariomycetes</taxon>
        <taxon>Sordariomycetidae</taxon>
        <taxon>Coniochaetales</taxon>
        <taxon>Coniochaetaceae</taxon>
        <taxon>Coniochaeta</taxon>
    </lineage>
</organism>
<accession>A0A1J7IK17</accession>
<dbReference type="EMBL" id="KV875099">
    <property type="protein sequence ID" value="OIW27627.1"/>
    <property type="molecule type" value="Genomic_DNA"/>
</dbReference>
<protein>
    <submittedName>
        <fullName evidence="2">Uncharacterized protein</fullName>
    </submittedName>
</protein>
<dbReference type="AlphaFoldDB" id="A0A1J7IK17"/>
<evidence type="ECO:0000313" key="2">
    <source>
        <dbReference type="EMBL" id="OIW27627.1"/>
    </source>
</evidence>
<proteinExistence type="predicted"/>
<feature type="compositionally biased region" description="Polar residues" evidence="1">
    <location>
        <begin position="225"/>
        <end position="236"/>
    </location>
</feature>
<evidence type="ECO:0000313" key="3">
    <source>
        <dbReference type="Proteomes" id="UP000182658"/>
    </source>
</evidence>
<gene>
    <name evidence="2" type="ORF">CONLIGDRAFT_645876</name>
</gene>
<dbReference type="InParanoid" id="A0A1J7IK17"/>
<sequence length="250" mass="28948">MVDITDAPHLPPVPILEGKQNFSEWNNLVIMTLEHFGVAEELFRRETGGRRSAQRSSIFNFIRARISKTMIESFKNRGTARDYDEDDAHDDLYDDIYSSMFPRPPRTPAPQVLREFSRLDSKDYPTLRNFQARVQALRHQLVKWRCDLGDTPAIWFVLNGLKARYPTWHRSLTRQMHAKKLTWPWLMVEMASEAFHEIVGADIENNGDTGNARVIEIEIKDETADNGNGTEATESAQGRKDMRSKRQRVE</sequence>
<reference evidence="2 3" key="1">
    <citation type="submission" date="2016-10" db="EMBL/GenBank/DDBJ databases">
        <title>Draft genome sequence of Coniochaeta ligniaria NRRL30616, a lignocellulolytic fungus for bioabatement of inhibitors in plant biomass hydrolysates.</title>
        <authorList>
            <consortium name="DOE Joint Genome Institute"/>
            <person name="Jimenez D.J."/>
            <person name="Hector R.E."/>
            <person name="Riley R."/>
            <person name="Sun H."/>
            <person name="Grigoriev I.V."/>
            <person name="Van Elsas J.D."/>
            <person name="Nichols N.N."/>
        </authorList>
    </citation>
    <scope>NUCLEOTIDE SEQUENCE [LARGE SCALE GENOMIC DNA]</scope>
    <source>
        <strain evidence="2 3">NRRL 30616</strain>
    </source>
</reference>
<keyword evidence="3" id="KW-1185">Reference proteome</keyword>
<feature type="region of interest" description="Disordered" evidence="1">
    <location>
        <begin position="219"/>
        <end position="250"/>
    </location>
</feature>
<dbReference type="Proteomes" id="UP000182658">
    <property type="component" value="Unassembled WGS sequence"/>
</dbReference>